<dbReference type="GO" id="GO:0005634">
    <property type="term" value="C:nucleus"/>
    <property type="evidence" value="ECO:0007669"/>
    <property type="project" value="TreeGrafter"/>
</dbReference>
<dbReference type="GO" id="GO:0005085">
    <property type="term" value="F:guanyl-nucleotide exchange factor activity"/>
    <property type="evidence" value="ECO:0007669"/>
    <property type="project" value="TreeGrafter"/>
</dbReference>
<dbReference type="OrthoDB" id="10255285at2759"/>
<dbReference type="PANTHER" id="PTHR15837">
    <property type="entry name" value="RAN GUANINE NUCLEOTIDE RELEASE FACTOR"/>
    <property type="match status" value="1"/>
</dbReference>
<name>A0A1Z5KBW9_FISSO</name>
<comment type="similarity">
    <text evidence="1">Belongs to the MOG1 family.</text>
</comment>
<evidence type="ECO:0000256" key="2">
    <source>
        <dbReference type="ARBA" id="ARBA00022448"/>
    </source>
</evidence>
<dbReference type="GO" id="GO:0031267">
    <property type="term" value="F:small GTPase binding"/>
    <property type="evidence" value="ECO:0007669"/>
    <property type="project" value="TreeGrafter"/>
</dbReference>
<dbReference type="InterPro" id="IPR007681">
    <property type="entry name" value="Mog1"/>
</dbReference>
<dbReference type="PANTHER" id="PTHR15837:SF0">
    <property type="entry name" value="RAN GUANINE NUCLEOTIDE RELEASE FACTOR"/>
    <property type="match status" value="1"/>
</dbReference>
<evidence type="ECO:0008006" key="6">
    <source>
        <dbReference type="Google" id="ProtNLM"/>
    </source>
</evidence>
<accession>A0A1Z5KBW9</accession>
<dbReference type="InParanoid" id="A0A1Z5KBW9"/>
<protein>
    <recommendedName>
        <fullName evidence="6">Ran guanine nucleotide release factor</fullName>
    </recommendedName>
</protein>
<comment type="caution">
    <text evidence="4">The sequence shown here is derived from an EMBL/GenBank/DDBJ whole genome shotgun (WGS) entry which is preliminary data.</text>
</comment>
<proteinExistence type="inferred from homology"/>
<dbReference type="EMBL" id="BDSP01000203">
    <property type="protein sequence ID" value="GAX23790.1"/>
    <property type="molecule type" value="Genomic_DNA"/>
</dbReference>
<dbReference type="AlphaFoldDB" id="A0A1Z5KBW9"/>
<evidence type="ECO:0000256" key="1">
    <source>
        <dbReference type="ARBA" id="ARBA00010307"/>
    </source>
</evidence>
<organism evidence="4 5">
    <name type="scientific">Fistulifera solaris</name>
    <name type="common">Oleaginous diatom</name>
    <dbReference type="NCBI Taxonomy" id="1519565"/>
    <lineage>
        <taxon>Eukaryota</taxon>
        <taxon>Sar</taxon>
        <taxon>Stramenopiles</taxon>
        <taxon>Ochrophyta</taxon>
        <taxon>Bacillariophyta</taxon>
        <taxon>Bacillariophyceae</taxon>
        <taxon>Bacillariophycidae</taxon>
        <taxon>Naviculales</taxon>
        <taxon>Naviculaceae</taxon>
        <taxon>Fistulifera</taxon>
    </lineage>
</organism>
<evidence type="ECO:0000313" key="5">
    <source>
        <dbReference type="Proteomes" id="UP000198406"/>
    </source>
</evidence>
<keyword evidence="2" id="KW-0813">Transport</keyword>
<dbReference type="Gene3D" id="3.40.1000.10">
    <property type="entry name" value="Mog1/PsbP, alpha/beta/alpha sandwich"/>
    <property type="match status" value="1"/>
</dbReference>
<keyword evidence="3" id="KW-0653">Protein transport</keyword>
<dbReference type="Pfam" id="PF04603">
    <property type="entry name" value="Mog1"/>
    <property type="match status" value="1"/>
</dbReference>
<reference evidence="4 5" key="1">
    <citation type="journal article" date="2015" name="Plant Cell">
        <title>Oil accumulation by the oleaginous diatom Fistulifera solaris as revealed by the genome and transcriptome.</title>
        <authorList>
            <person name="Tanaka T."/>
            <person name="Maeda Y."/>
            <person name="Veluchamy A."/>
            <person name="Tanaka M."/>
            <person name="Abida H."/>
            <person name="Marechal E."/>
            <person name="Bowler C."/>
            <person name="Muto M."/>
            <person name="Sunaga Y."/>
            <person name="Tanaka M."/>
            <person name="Yoshino T."/>
            <person name="Taniguchi T."/>
            <person name="Fukuda Y."/>
            <person name="Nemoto M."/>
            <person name="Matsumoto M."/>
            <person name="Wong P.S."/>
            <person name="Aburatani S."/>
            <person name="Fujibuchi W."/>
        </authorList>
    </citation>
    <scope>NUCLEOTIDE SEQUENCE [LARGE SCALE GENOMIC DNA]</scope>
    <source>
        <strain evidence="4 5">JPCC DA0580</strain>
    </source>
</reference>
<gene>
    <name evidence="4" type="ORF">FisN_12Hh369</name>
</gene>
<dbReference type="InterPro" id="IPR016123">
    <property type="entry name" value="Mog1/PsbP_a/b/a-sand"/>
</dbReference>
<sequence>MIFSIATMTIDDNTKYKLMVLRQLFGGSIECRIPEGWRDVSDIRQVPDHQECWQDDQGKLLVIEILDYQADINDDQAAHYFFQDLAESNGVINPQDVSFAPSDPSPVIASLPPTAVLCTGSGSQRIIQGRERISQPSNPIWINVDLCAIRLPTVSTDILITLTSPAASNPQGDGNGTKPSLQFLEILASFCIRNWSLFGP</sequence>
<dbReference type="FunCoup" id="A0A1Z5KBW9">
    <property type="interactions" value="133"/>
</dbReference>
<dbReference type="GO" id="GO:0006606">
    <property type="term" value="P:protein import into nucleus"/>
    <property type="evidence" value="ECO:0007669"/>
    <property type="project" value="TreeGrafter"/>
</dbReference>
<dbReference type="Proteomes" id="UP000198406">
    <property type="component" value="Unassembled WGS sequence"/>
</dbReference>
<evidence type="ECO:0000313" key="4">
    <source>
        <dbReference type="EMBL" id="GAX23790.1"/>
    </source>
</evidence>
<keyword evidence="5" id="KW-1185">Reference proteome</keyword>
<evidence type="ECO:0000256" key="3">
    <source>
        <dbReference type="ARBA" id="ARBA00022927"/>
    </source>
</evidence>
<dbReference type="SUPFAM" id="SSF55724">
    <property type="entry name" value="Mog1p/PsbP-like"/>
    <property type="match status" value="1"/>
</dbReference>